<name>A0A2D1QH90_AERSA</name>
<sequence length="74" mass="8095">MTGNNGIKRIIGSSDCHRTRCGICCRQYLVAAQNMATQADIRSKNSSLKTGCHHCFHTLAPESTQERTGKSGKK</sequence>
<evidence type="ECO:0000313" key="1">
    <source>
        <dbReference type="EMBL" id="ATP09574.1"/>
    </source>
</evidence>
<dbReference type="Proteomes" id="UP000222916">
    <property type="component" value="Chromosome"/>
</dbReference>
<reference evidence="2" key="1">
    <citation type="journal article" date="2018" name="BMC Genomics">
        <title>The complete and fully assembled genome sequence of Aeromonas salmonicida subsp. pectinolytica and its comparative analysis with other Aeromonas species: investigation of the mobilome in environmental and pathogenic strains.</title>
        <authorList>
            <person name="Pfeiffer F."/>
            <person name="Zamora-Lagos M.A."/>
            <person name="Blettinger M."/>
            <person name="Yeroslaviz A."/>
            <person name="Dahl A."/>
            <person name="Gruber S."/>
            <person name="Habermann B.H."/>
        </authorList>
    </citation>
    <scope>NUCLEOTIDE SEQUENCE [LARGE SCALE GENOMIC DNA]</scope>
    <source>
        <strain evidence="2">34mel</strain>
    </source>
</reference>
<organism evidence="1 2">
    <name type="scientific">Aeromonas salmonicida subsp. pectinolytica 34mel</name>
    <dbReference type="NCBI Taxonomy" id="1324960"/>
    <lineage>
        <taxon>Bacteria</taxon>
        <taxon>Pseudomonadati</taxon>
        <taxon>Pseudomonadota</taxon>
        <taxon>Gammaproteobacteria</taxon>
        <taxon>Aeromonadales</taxon>
        <taxon>Aeromonadaceae</taxon>
        <taxon>Aeromonas</taxon>
    </lineage>
</organism>
<protein>
    <submittedName>
        <fullName evidence="1">Uncharacterized protein</fullName>
    </submittedName>
</protein>
<gene>
    <name evidence="1" type="ORF">Asalp_24260</name>
</gene>
<dbReference type="AlphaFoldDB" id="A0A2D1QH90"/>
<evidence type="ECO:0000313" key="2">
    <source>
        <dbReference type="Proteomes" id="UP000222916"/>
    </source>
</evidence>
<proteinExistence type="predicted"/>
<accession>A0A2D1QH90</accession>
<dbReference type="EMBL" id="CP022426">
    <property type="protein sequence ID" value="ATP09574.1"/>
    <property type="molecule type" value="Genomic_DNA"/>
</dbReference>